<organism evidence="6 7">
    <name type="scientific">Mycetocola manganoxydans</name>
    <dbReference type="NCBI Taxonomy" id="699879"/>
    <lineage>
        <taxon>Bacteria</taxon>
        <taxon>Bacillati</taxon>
        <taxon>Actinomycetota</taxon>
        <taxon>Actinomycetes</taxon>
        <taxon>Micrococcales</taxon>
        <taxon>Microbacteriaceae</taxon>
        <taxon>Mycetocola</taxon>
    </lineage>
</organism>
<feature type="region of interest" description="Disordered" evidence="4">
    <location>
        <begin position="1"/>
        <end position="24"/>
    </location>
</feature>
<reference evidence="6 7" key="1">
    <citation type="submission" date="2018-10" db="EMBL/GenBank/DDBJ databases">
        <authorList>
            <person name="Li J."/>
        </authorList>
    </citation>
    <scope>NUCLEOTIDE SEQUENCE [LARGE SCALE GENOMIC DNA]</scope>
    <source>
        <strain evidence="6 7">CCTCC AB209002</strain>
    </source>
</reference>
<dbReference type="InterPro" id="IPR001845">
    <property type="entry name" value="HTH_ArsR_DNA-bd_dom"/>
</dbReference>
<accession>A0A3L6ZRU4</accession>
<dbReference type="PANTHER" id="PTHR33154:SF18">
    <property type="entry name" value="ARSENICAL RESISTANCE OPERON REPRESSOR"/>
    <property type="match status" value="1"/>
</dbReference>
<dbReference type="GO" id="GO:0003700">
    <property type="term" value="F:DNA-binding transcription factor activity"/>
    <property type="evidence" value="ECO:0007669"/>
    <property type="project" value="InterPro"/>
</dbReference>
<evidence type="ECO:0000256" key="3">
    <source>
        <dbReference type="ARBA" id="ARBA00023163"/>
    </source>
</evidence>
<dbReference type="InterPro" id="IPR011991">
    <property type="entry name" value="ArsR-like_HTH"/>
</dbReference>
<dbReference type="PROSITE" id="PS50987">
    <property type="entry name" value="HTH_ARSR_2"/>
    <property type="match status" value="1"/>
</dbReference>
<feature type="compositionally biased region" description="Low complexity" evidence="4">
    <location>
        <begin position="11"/>
        <end position="21"/>
    </location>
</feature>
<keyword evidence="7" id="KW-1185">Reference proteome</keyword>
<dbReference type="OrthoDB" id="7945987at2"/>
<dbReference type="EMBL" id="RCUV01000010">
    <property type="protein sequence ID" value="RLP70311.1"/>
    <property type="molecule type" value="Genomic_DNA"/>
</dbReference>
<protein>
    <submittedName>
        <fullName evidence="6">ArsR family transcriptional regulator</fullName>
    </submittedName>
</protein>
<dbReference type="CDD" id="cd00090">
    <property type="entry name" value="HTH_ARSR"/>
    <property type="match status" value="1"/>
</dbReference>
<dbReference type="PRINTS" id="PR00778">
    <property type="entry name" value="HTHARSR"/>
</dbReference>
<dbReference type="SMART" id="SM00418">
    <property type="entry name" value="HTH_ARSR"/>
    <property type="match status" value="1"/>
</dbReference>
<gene>
    <name evidence="6" type="ORF">D9V29_10165</name>
</gene>
<dbReference type="Gene3D" id="1.10.10.10">
    <property type="entry name" value="Winged helix-like DNA-binding domain superfamily/Winged helix DNA-binding domain"/>
    <property type="match status" value="1"/>
</dbReference>
<keyword evidence="1" id="KW-0805">Transcription regulation</keyword>
<keyword evidence="3" id="KW-0804">Transcription</keyword>
<dbReference type="RefSeq" id="WP_121673216.1">
    <property type="nucleotide sequence ID" value="NZ_BMXM01000007.1"/>
</dbReference>
<dbReference type="PANTHER" id="PTHR33154">
    <property type="entry name" value="TRANSCRIPTIONAL REGULATOR, ARSR FAMILY"/>
    <property type="match status" value="1"/>
</dbReference>
<dbReference type="Proteomes" id="UP000270299">
    <property type="component" value="Unassembled WGS sequence"/>
</dbReference>
<evidence type="ECO:0000256" key="1">
    <source>
        <dbReference type="ARBA" id="ARBA00023015"/>
    </source>
</evidence>
<proteinExistence type="predicted"/>
<keyword evidence="2" id="KW-0238">DNA-binding</keyword>
<evidence type="ECO:0000256" key="2">
    <source>
        <dbReference type="ARBA" id="ARBA00023125"/>
    </source>
</evidence>
<evidence type="ECO:0000259" key="5">
    <source>
        <dbReference type="PROSITE" id="PS50987"/>
    </source>
</evidence>
<dbReference type="SUPFAM" id="SSF46785">
    <property type="entry name" value="Winged helix' DNA-binding domain"/>
    <property type="match status" value="1"/>
</dbReference>
<sequence length="111" mass="11951">MASPAREFDTAGASSAPAGSLGRDEAETLARTLRAVADPTRLQVLSIISHSPDGEITVGDLAQHLGLRQPTVSHHLRIMVGDGLLARDQRGRNAWYSIVESRRADIADLIR</sequence>
<dbReference type="Pfam" id="PF01022">
    <property type="entry name" value="HTH_5"/>
    <property type="match status" value="1"/>
</dbReference>
<dbReference type="GO" id="GO:0003677">
    <property type="term" value="F:DNA binding"/>
    <property type="evidence" value="ECO:0007669"/>
    <property type="project" value="UniProtKB-KW"/>
</dbReference>
<name>A0A3L6ZRU4_9MICO</name>
<evidence type="ECO:0000256" key="4">
    <source>
        <dbReference type="SAM" id="MobiDB-lite"/>
    </source>
</evidence>
<dbReference type="NCBIfam" id="NF033788">
    <property type="entry name" value="HTH_metalloreg"/>
    <property type="match status" value="1"/>
</dbReference>
<dbReference type="InterPro" id="IPR036388">
    <property type="entry name" value="WH-like_DNA-bd_sf"/>
</dbReference>
<feature type="domain" description="HTH arsR-type" evidence="5">
    <location>
        <begin position="21"/>
        <end position="111"/>
    </location>
</feature>
<dbReference type="InterPro" id="IPR036390">
    <property type="entry name" value="WH_DNA-bd_sf"/>
</dbReference>
<dbReference type="AlphaFoldDB" id="A0A3L6ZRU4"/>
<evidence type="ECO:0000313" key="7">
    <source>
        <dbReference type="Proteomes" id="UP000270299"/>
    </source>
</evidence>
<dbReference type="InterPro" id="IPR051081">
    <property type="entry name" value="HTH_MetalResp_TranReg"/>
</dbReference>
<comment type="caution">
    <text evidence="6">The sequence shown here is derived from an EMBL/GenBank/DDBJ whole genome shotgun (WGS) entry which is preliminary data.</text>
</comment>
<evidence type="ECO:0000313" key="6">
    <source>
        <dbReference type="EMBL" id="RLP70311.1"/>
    </source>
</evidence>